<feature type="compositionally biased region" description="Basic and acidic residues" evidence="1">
    <location>
        <begin position="79"/>
        <end position="88"/>
    </location>
</feature>
<feature type="compositionally biased region" description="Basic and acidic residues" evidence="1">
    <location>
        <begin position="152"/>
        <end position="162"/>
    </location>
</feature>
<dbReference type="Proteomes" id="UP000772434">
    <property type="component" value="Unassembled WGS sequence"/>
</dbReference>
<feature type="compositionally biased region" description="Low complexity" evidence="1">
    <location>
        <begin position="214"/>
        <end position="239"/>
    </location>
</feature>
<sequence>MAVHLTIPADPKDEDFPFPNGESIKLRKKTLNELKELLQSFKLKVSGNKAAVLQRLIDYSGDPSAWNNIIAGRRQPHKGPRDSKKDVKPGVAETKPKKKSQVNARQDELMGEPSPKEPTRAVLRSKDNRTQQQKDEVPSWADRFAANNPDMETPRQLKELSDTKGPLKHKLDSRLASIEDQLQVLISEVKGSPNDHAMEVSTQSQSVPLPSPTPGSVSNHAPSSSSPFPTSNLTSLSLPMAPPPASQDVIMDTIRYPRPNLTPNLITMSPQPTCALPLPMKPLPLPSLPATDIEMMYTPVTESTKLLVLGNGTCLQFLSSDVPDPLCMSFVKDIPKLGRVWDDSQAEFSPSECTLKIKGHAIALKHWPIAYSYSHDRRWHGIKKVWDTWKWVAERYNQSTPENFWTEFYDSEHNQRMTYTAIKKVLRKQRIAANQCLVRQQQEQLGLEFSQQYQVHGKPMVRFSAIAKRVQKVKQI</sequence>
<proteinExistence type="predicted"/>
<gene>
    <name evidence="3" type="ORF">BDP27DRAFT_1337796</name>
</gene>
<evidence type="ECO:0000259" key="2">
    <source>
        <dbReference type="PROSITE" id="PS50800"/>
    </source>
</evidence>
<dbReference type="InterPro" id="IPR003034">
    <property type="entry name" value="SAP_dom"/>
</dbReference>
<dbReference type="EMBL" id="JADNRY010000195">
    <property type="protein sequence ID" value="KAF9061630.1"/>
    <property type="molecule type" value="Genomic_DNA"/>
</dbReference>
<evidence type="ECO:0000313" key="3">
    <source>
        <dbReference type="EMBL" id="KAF9061630.1"/>
    </source>
</evidence>
<dbReference type="Gene3D" id="1.10.720.30">
    <property type="entry name" value="SAP domain"/>
    <property type="match status" value="1"/>
</dbReference>
<reference evidence="3" key="1">
    <citation type="submission" date="2020-11" db="EMBL/GenBank/DDBJ databases">
        <authorList>
            <consortium name="DOE Joint Genome Institute"/>
            <person name="Ahrendt S."/>
            <person name="Riley R."/>
            <person name="Andreopoulos W."/>
            <person name="Labutti K."/>
            <person name="Pangilinan J."/>
            <person name="Ruiz-Duenas F.J."/>
            <person name="Barrasa J.M."/>
            <person name="Sanchez-Garcia M."/>
            <person name="Camarero S."/>
            <person name="Miyauchi S."/>
            <person name="Serrano A."/>
            <person name="Linde D."/>
            <person name="Babiker R."/>
            <person name="Drula E."/>
            <person name="Ayuso-Fernandez I."/>
            <person name="Pacheco R."/>
            <person name="Padilla G."/>
            <person name="Ferreira P."/>
            <person name="Barriuso J."/>
            <person name="Kellner H."/>
            <person name="Castanera R."/>
            <person name="Alfaro M."/>
            <person name="Ramirez L."/>
            <person name="Pisabarro A.G."/>
            <person name="Kuo A."/>
            <person name="Tritt A."/>
            <person name="Lipzen A."/>
            <person name="He G."/>
            <person name="Yan M."/>
            <person name="Ng V."/>
            <person name="Cullen D."/>
            <person name="Martin F."/>
            <person name="Rosso M.-N."/>
            <person name="Henrissat B."/>
            <person name="Hibbett D."/>
            <person name="Martinez A.T."/>
            <person name="Grigoriev I.V."/>
        </authorList>
    </citation>
    <scope>NUCLEOTIDE SEQUENCE</scope>
    <source>
        <strain evidence="3">AH 40177</strain>
    </source>
</reference>
<dbReference type="InterPro" id="IPR036361">
    <property type="entry name" value="SAP_dom_sf"/>
</dbReference>
<dbReference type="OrthoDB" id="3049189at2759"/>
<feature type="region of interest" description="Disordered" evidence="1">
    <location>
        <begin position="62"/>
        <end position="166"/>
    </location>
</feature>
<name>A0A9P5PGH4_9AGAR</name>
<feature type="compositionally biased region" description="Basic and acidic residues" evidence="1">
    <location>
        <begin position="114"/>
        <end position="137"/>
    </location>
</feature>
<keyword evidence="4" id="KW-1185">Reference proteome</keyword>
<evidence type="ECO:0000256" key="1">
    <source>
        <dbReference type="SAM" id="MobiDB-lite"/>
    </source>
</evidence>
<dbReference type="SUPFAM" id="SSF68906">
    <property type="entry name" value="SAP domain"/>
    <property type="match status" value="1"/>
</dbReference>
<dbReference type="AlphaFoldDB" id="A0A9P5PGH4"/>
<comment type="caution">
    <text evidence="3">The sequence shown here is derived from an EMBL/GenBank/DDBJ whole genome shotgun (WGS) entry which is preliminary data.</text>
</comment>
<organism evidence="3 4">
    <name type="scientific">Rhodocollybia butyracea</name>
    <dbReference type="NCBI Taxonomy" id="206335"/>
    <lineage>
        <taxon>Eukaryota</taxon>
        <taxon>Fungi</taxon>
        <taxon>Dikarya</taxon>
        <taxon>Basidiomycota</taxon>
        <taxon>Agaricomycotina</taxon>
        <taxon>Agaricomycetes</taxon>
        <taxon>Agaricomycetidae</taxon>
        <taxon>Agaricales</taxon>
        <taxon>Marasmiineae</taxon>
        <taxon>Omphalotaceae</taxon>
        <taxon>Rhodocollybia</taxon>
    </lineage>
</organism>
<feature type="region of interest" description="Disordered" evidence="1">
    <location>
        <begin position="1"/>
        <end position="21"/>
    </location>
</feature>
<dbReference type="PROSITE" id="PS50800">
    <property type="entry name" value="SAP"/>
    <property type="match status" value="1"/>
</dbReference>
<feature type="region of interest" description="Disordered" evidence="1">
    <location>
        <begin position="193"/>
        <end position="246"/>
    </location>
</feature>
<feature type="domain" description="SAP" evidence="2">
    <location>
        <begin position="26"/>
        <end position="60"/>
    </location>
</feature>
<accession>A0A9P5PGH4</accession>
<evidence type="ECO:0000313" key="4">
    <source>
        <dbReference type="Proteomes" id="UP000772434"/>
    </source>
</evidence>
<dbReference type="Pfam" id="PF02037">
    <property type="entry name" value="SAP"/>
    <property type="match status" value="1"/>
</dbReference>
<protein>
    <recommendedName>
        <fullName evidence="2">SAP domain-containing protein</fullName>
    </recommendedName>
</protein>